<name>A0A226X5I6_CABSO</name>
<dbReference type="Proteomes" id="UP000214720">
    <property type="component" value="Unassembled WGS sequence"/>
</dbReference>
<dbReference type="EMBL" id="MTHB01000076">
    <property type="protein sequence ID" value="OXC78088.1"/>
    <property type="molecule type" value="Genomic_DNA"/>
</dbReference>
<accession>A0A226X5I6</accession>
<dbReference type="OrthoDB" id="9131123at2"/>
<evidence type="ECO:0000256" key="1">
    <source>
        <dbReference type="SAM" id="MobiDB-lite"/>
    </source>
</evidence>
<comment type="caution">
    <text evidence="2">The sequence shown here is derived from an EMBL/GenBank/DDBJ whole genome shotgun (WGS) entry which is preliminary data.</text>
</comment>
<proteinExistence type="predicted"/>
<organism evidence="2 3">
    <name type="scientific">Caballeronia sordidicola</name>
    <name type="common">Burkholderia sordidicola</name>
    <dbReference type="NCBI Taxonomy" id="196367"/>
    <lineage>
        <taxon>Bacteria</taxon>
        <taxon>Pseudomonadati</taxon>
        <taxon>Pseudomonadota</taxon>
        <taxon>Betaproteobacteria</taxon>
        <taxon>Burkholderiales</taxon>
        <taxon>Burkholderiaceae</taxon>
        <taxon>Caballeronia</taxon>
    </lineage>
</organism>
<feature type="compositionally biased region" description="Polar residues" evidence="1">
    <location>
        <begin position="84"/>
        <end position="98"/>
    </location>
</feature>
<reference evidence="3" key="1">
    <citation type="submission" date="2017-01" db="EMBL/GenBank/DDBJ databases">
        <title>Genome Analysis of Deinococcus marmoris KOPRI26562.</title>
        <authorList>
            <person name="Kim J.H."/>
            <person name="Oh H.-M."/>
        </authorList>
    </citation>
    <scope>NUCLEOTIDE SEQUENCE [LARGE SCALE GENOMIC DNA]</scope>
    <source>
        <strain evidence="3">PAMC 26633</strain>
    </source>
</reference>
<protein>
    <submittedName>
        <fullName evidence="2">Uncharacterized protein</fullName>
    </submittedName>
</protein>
<sequence length="98" mass="10642">MSRNASHIASTLSASRRNNALAEAIAEVTKDHGDKAVDAFLDALKGWFNQRNYQAAAELVDYFQTHGCLPEIAQPAPPRRRISRVTSKADSACSANAK</sequence>
<evidence type="ECO:0000313" key="2">
    <source>
        <dbReference type="EMBL" id="OXC78088.1"/>
    </source>
</evidence>
<feature type="region of interest" description="Disordered" evidence="1">
    <location>
        <begin position="77"/>
        <end position="98"/>
    </location>
</feature>
<gene>
    <name evidence="2" type="ORF">BSU04_13275</name>
</gene>
<dbReference type="AlphaFoldDB" id="A0A226X5I6"/>
<dbReference type="RefSeq" id="WP_144021213.1">
    <property type="nucleotide sequence ID" value="NZ_MTHB01000076.1"/>
</dbReference>
<evidence type="ECO:0000313" key="3">
    <source>
        <dbReference type="Proteomes" id="UP000214720"/>
    </source>
</evidence>